<evidence type="ECO:0000256" key="1">
    <source>
        <dbReference type="SAM" id="MobiDB-lite"/>
    </source>
</evidence>
<keyword evidence="3" id="KW-1185">Reference proteome</keyword>
<dbReference type="EMBL" id="CATNWA010014297">
    <property type="protein sequence ID" value="CAI9570172.1"/>
    <property type="molecule type" value="Genomic_DNA"/>
</dbReference>
<name>A0ABN9DFB7_9NEOB</name>
<protein>
    <submittedName>
        <fullName evidence="2">Uncharacterized protein</fullName>
    </submittedName>
</protein>
<proteinExistence type="predicted"/>
<feature type="region of interest" description="Disordered" evidence="1">
    <location>
        <begin position="15"/>
        <end position="38"/>
    </location>
</feature>
<comment type="caution">
    <text evidence="2">The sequence shown here is derived from an EMBL/GenBank/DDBJ whole genome shotgun (WGS) entry which is preliminary data.</text>
</comment>
<evidence type="ECO:0000313" key="2">
    <source>
        <dbReference type="EMBL" id="CAI9570172.1"/>
    </source>
</evidence>
<accession>A0ABN9DFB7</accession>
<dbReference type="Proteomes" id="UP001162483">
    <property type="component" value="Unassembled WGS sequence"/>
</dbReference>
<sequence length="38" mass="3952">MPWLEFEPTTLVLPGGSANPLDHAVTRGGLTTHGPPGQ</sequence>
<evidence type="ECO:0000313" key="3">
    <source>
        <dbReference type="Proteomes" id="UP001162483"/>
    </source>
</evidence>
<reference evidence="2" key="1">
    <citation type="submission" date="2023-05" db="EMBL/GenBank/DDBJ databases">
        <authorList>
            <person name="Stuckert A."/>
        </authorList>
    </citation>
    <scope>NUCLEOTIDE SEQUENCE</scope>
</reference>
<organism evidence="2 3">
    <name type="scientific">Staurois parvus</name>
    <dbReference type="NCBI Taxonomy" id="386267"/>
    <lineage>
        <taxon>Eukaryota</taxon>
        <taxon>Metazoa</taxon>
        <taxon>Chordata</taxon>
        <taxon>Craniata</taxon>
        <taxon>Vertebrata</taxon>
        <taxon>Euteleostomi</taxon>
        <taxon>Amphibia</taxon>
        <taxon>Batrachia</taxon>
        <taxon>Anura</taxon>
        <taxon>Neobatrachia</taxon>
        <taxon>Ranoidea</taxon>
        <taxon>Ranidae</taxon>
        <taxon>Staurois</taxon>
    </lineage>
</organism>
<gene>
    <name evidence="2" type="ORF">SPARVUS_LOCUS7057725</name>
</gene>